<sequence>MLRVLLVLVVLSSSAGANTLSNIACKDIDYNAMILE</sequence>
<feature type="non-terminal residue" evidence="1">
    <location>
        <position position="36"/>
    </location>
</feature>
<protein>
    <submittedName>
        <fullName evidence="1">Uncharacterized protein</fullName>
    </submittedName>
</protein>
<gene>
    <name evidence="1" type="ORF">S12H4_15370</name>
</gene>
<name>X1S220_9ZZZZ</name>
<dbReference type="EMBL" id="BARW01007376">
    <property type="protein sequence ID" value="GAI87077.1"/>
    <property type="molecule type" value="Genomic_DNA"/>
</dbReference>
<proteinExistence type="predicted"/>
<dbReference type="AlphaFoldDB" id="X1S220"/>
<reference evidence="1" key="1">
    <citation type="journal article" date="2014" name="Front. Microbiol.">
        <title>High frequency of phylogenetically diverse reductive dehalogenase-homologous genes in deep subseafloor sedimentary metagenomes.</title>
        <authorList>
            <person name="Kawai M."/>
            <person name="Futagami T."/>
            <person name="Toyoda A."/>
            <person name="Takaki Y."/>
            <person name="Nishi S."/>
            <person name="Hori S."/>
            <person name="Arai W."/>
            <person name="Tsubouchi T."/>
            <person name="Morono Y."/>
            <person name="Uchiyama I."/>
            <person name="Ito T."/>
            <person name="Fujiyama A."/>
            <person name="Inagaki F."/>
            <person name="Takami H."/>
        </authorList>
    </citation>
    <scope>NUCLEOTIDE SEQUENCE</scope>
    <source>
        <strain evidence="1">Expedition CK06-06</strain>
    </source>
</reference>
<organism evidence="1">
    <name type="scientific">marine sediment metagenome</name>
    <dbReference type="NCBI Taxonomy" id="412755"/>
    <lineage>
        <taxon>unclassified sequences</taxon>
        <taxon>metagenomes</taxon>
        <taxon>ecological metagenomes</taxon>
    </lineage>
</organism>
<evidence type="ECO:0000313" key="1">
    <source>
        <dbReference type="EMBL" id="GAI87077.1"/>
    </source>
</evidence>
<accession>X1S220</accession>
<comment type="caution">
    <text evidence="1">The sequence shown here is derived from an EMBL/GenBank/DDBJ whole genome shotgun (WGS) entry which is preliminary data.</text>
</comment>